<dbReference type="Pfam" id="PF16162">
    <property type="entry name" value="KwaB"/>
    <property type="match status" value="1"/>
</dbReference>
<evidence type="ECO:0000313" key="2">
    <source>
        <dbReference type="Proteomes" id="UP000634179"/>
    </source>
</evidence>
<dbReference type="AlphaFoldDB" id="A0AA40Y2E4"/>
<gene>
    <name evidence="1" type="ORF">I5V89_01115</name>
</gene>
<dbReference type="EMBL" id="JADUOV010000001">
    <property type="protein sequence ID" value="MBH1788464.1"/>
    <property type="molecule type" value="Genomic_DNA"/>
</dbReference>
<protein>
    <submittedName>
        <fullName evidence="1">DUF4868 domain-containing protein</fullName>
    </submittedName>
</protein>
<name>A0AA40Y2E4_STEMA</name>
<reference evidence="1" key="1">
    <citation type="submission" date="2020-11" db="EMBL/GenBank/DDBJ databases">
        <title>Enhanced detection system for hospital associated transmission using whole genome sequencing surveillance.</title>
        <authorList>
            <person name="Harrison L.H."/>
            <person name="Van Tyne D."/>
            <person name="Marsh J.W."/>
            <person name="Griffith M.P."/>
            <person name="Snyder D.J."/>
            <person name="Cooper V.S."/>
            <person name="Mustapha M."/>
        </authorList>
    </citation>
    <scope>NUCLEOTIDE SEQUENCE</scope>
    <source>
        <strain evidence="1">STEN00053</strain>
    </source>
</reference>
<dbReference type="Proteomes" id="UP000634179">
    <property type="component" value="Unassembled WGS sequence"/>
</dbReference>
<proteinExistence type="predicted"/>
<accession>A0AA40Y2E4</accession>
<evidence type="ECO:0000313" key="1">
    <source>
        <dbReference type="EMBL" id="MBH1788464.1"/>
    </source>
</evidence>
<dbReference type="InterPro" id="IPR032359">
    <property type="entry name" value="KwaB-like"/>
</dbReference>
<dbReference type="RefSeq" id="WP_049404875.1">
    <property type="nucleotide sequence ID" value="NZ_JAAAFF010000010.1"/>
</dbReference>
<comment type="caution">
    <text evidence="1">The sequence shown here is derived from an EMBL/GenBank/DDBJ whole genome shotgun (WGS) entry which is preliminary data.</text>
</comment>
<organism evidence="1 2">
    <name type="scientific">Stenotrophomonas maltophilia</name>
    <name type="common">Pseudomonas maltophilia</name>
    <name type="synonym">Xanthomonas maltophilia</name>
    <dbReference type="NCBI Taxonomy" id="40324"/>
    <lineage>
        <taxon>Bacteria</taxon>
        <taxon>Pseudomonadati</taxon>
        <taxon>Pseudomonadota</taxon>
        <taxon>Gammaproteobacteria</taxon>
        <taxon>Lysobacterales</taxon>
        <taxon>Lysobacteraceae</taxon>
        <taxon>Stenotrophomonas</taxon>
        <taxon>Stenotrophomonas maltophilia group</taxon>
    </lineage>
</organism>
<sequence>MSDLALNSLKGFDLAGSKVFLWVFKKSVGAKKFKAYYIKTDPVLEDSLKGFAENERARINEWIPYGHLSQPTDDGCLTIAVGDTDFQVLKDLVDEPEADHATNDLKKLKGAVGYLVKFVKDGETLYATRRTPMTWKPVYKKKNVINAIFKNGQLSAVAGDEFTLEPRFDIFALDDVLLVSNKRGFESMMQYRAGYVQAFGELKAEPSFSALFTDMAPLLEYVGENGTHLKRMAVIQEKSLYSDPKYLKALKTVATKRKWGVTFDKAGKIIPTAANAKVIITLLLDHRLVSEITDIMYDVPDGTPVK</sequence>